<evidence type="ECO:0000256" key="1">
    <source>
        <dbReference type="ARBA" id="ARBA00004141"/>
    </source>
</evidence>
<keyword evidence="4 6" id="KW-0472">Membrane</keyword>
<sequence>MPIPIPEALSDGSALAKVKAGQVRGLPRYLLLSAFAGAFVGVAVVLLVSVSGPLVAAGHPMAKLIQGAVFGVALTLVVFAGAELVTGNAMTMLQGLWVGAVRGRDVAAVWAASLFGNLVGSLAFAALVHGGGTLHAGAAPGKAAPGEALVASMVAAKDAASGSQLFWRALLCNMLVCLALWMASRTKSDGAKLAVLWWALLAFIASGFEHSVANMTLFGLGIFQGSATWGELARNLLWTVPGNVVGGGLLVGLGYAWIGRPSPKPDAVAERVDGTVIVVDGSVAGDTLPSPVGAPV</sequence>
<dbReference type="GO" id="GO:0005886">
    <property type="term" value="C:plasma membrane"/>
    <property type="evidence" value="ECO:0007669"/>
    <property type="project" value="TreeGrafter"/>
</dbReference>
<protein>
    <recommendedName>
        <fullName evidence="8">Nitrite transporter NirC</fullName>
    </recommendedName>
</protein>
<evidence type="ECO:0008006" key="8">
    <source>
        <dbReference type="Google" id="ProtNLM"/>
    </source>
</evidence>
<comment type="similarity">
    <text evidence="5">Belongs to the FNT transporter (TC 1.A.16) family.</text>
</comment>
<organism evidence="7">
    <name type="scientific">uncultured Acidimicrobiales bacterium</name>
    <dbReference type="NCBI Taxonomy" id="310071"/>
    <lineage>
        <taxon>Bacteria</taxon>
        <taxon>Bacillati</taxon>
        <taxon>Actinomycetota</taxon>
        <taxon>Acidimicrobiia</taxon>
        <taxon>Acidimicrobiales</taxon>
        <taxon>environmental samples</taxon>
    </lineage>
</organism>
<evidence type="ECO:0000256" key="2">
    <source>
        <dbReference type="ARBA" id="ARBA00022692"/>
    </source>
</evidence>
<feature type="transmembrane region" description="Helical" evidence="6">
    <location>
        <begin position="106"/>
        <end position="128"/>
    </location>
</feature>
<evidence type="ECO:0000256" key="4">
    <source>
        <dbReference type="ARBA" id="ARBA00023136"/>
    </source>
</evidence>
<dbReference type="AlphaFoldDB" id="A0A6J4HZJ9"/>
<dbReference type="Pfam" id="PF01226">
    <property type="entry name" value="Form_Nir_trans"/>
    <property type="match status" value="1"/>
</dbReference>
<dbReference type="InterPro" id="IPR024002">
    <property type="entry name" value="For/NO2_transpt_CS"/>
</dbReference>
<evidence type="ECO:0000256" key="6">
    <source>
        <dbReference type="SAM" id="Phobius"/>
    </source>
</evidence>
<name>A0A6J4HZJ9_9ACTN</name>
<evidence type="ECO:0000256" key="5">
    <source>
        <dbReference type="ARBA" id="ARBA00049660"/>
    </source>
</evidence>
<accession>A0A6J4HZJ9</accession>
<dbReference type="Gene3D" id="1.20.1080.10">
    <property type="entry name" value="Glycerol uptake facilitator protein"/>
    <property type="match status" value="1"/>
</dbReference>
<dbReference type="EMBL" id="CADCTF010000086">
    <property type="protein sequence ID" value="CAA9238077.1"/>
    <property type="molecule type" value="Genomic_DNA"/>
</dbReference>
<evidence type="ECO:0000256" key="3">
    <source>
        <dbReference type="ARBA" id="ARBA00022989"/>
    </source>
</evidence>
<dbReference type="PANTHER" id="PTHR30520">
    <property type="entry name" value="FORMATE TRANSPORTER-RELATED"/>
    <property type="match status" value="1"/>
</dbReference>
<feature type="transmembrane region" description="Helical" evidence="6">
    <location>
        <begin position="235"/>
        <end position="258"/>
    </location>
</feature>
<proteinExistence type="inferred from homology"/>
<keyword evidence="3 6" id="KW-1133">Transmembrane helix</keyword>
<comment type="subcellular location">
    <subcellularLocation>
        <location evidence="1">Membrane</location>
        <topology evidence="1">Multi-pass membrane protein</topology>
    </subcellularLocation>
</comment>
<feature type="transmembrane region" description="Helical" evidence="6">
    <location>
        <begin position="195"/>
        <end position="223"/>
    </location>
</feature>
<feature type="transmembrane region" description="Helical" evidence="6">
    <location>
        <begin position="29"/>
        <end position="52"/>
    </location>
</feature>
<dbReference type="PROSITE" id="PS01006">
    <property type="entry name" value="FORMATE_NITRITE_TP_2"/>
    <property type="match status" value="1"/>
</dbReference>
<evidence type="ECO:0000313" key="7">
    <source>
        <dbReference type="EMBL" id="CAA9238077.1"/>
    </source>
</evidence>
<keyword evidence="2 6" id="KW-0812">Transmembrane</keyword>
<reference evidence="7" key="1">
    <citation type="submission" date="2020-02" db="EMBL/GenBank/DDBJ databases">
        <authorList>
            <person name="Meier V. D."/>
        </authorList>
    </citation>
    <scope>NUCLEOTIDE SEQUENCE</scope>
    <source>
        <strain evidence="7">AVDCRST_MAG50</strain>
    </source>
</reference>
<gene>
    <name evidence="7" type="ORF">AVDCRST_MAG50-1517</name>
</gene>
<dbReference type="PANTHER" id="PTHR30520:SF8">
    <property type="entry name" value="NITRITE TRANSPORTER NIRC"/>
    <property type="match status" value="1"/>
</dbReference>
<dbReference type="GO" id="GO:0015499">
    <property type="term" value="F:formate transmembrane transporter activity"/>
    <property type="evidence" value="ECO:0007669"/>
    <property type="project" value="TreeGrafter"/>
</dbReference>
<dbReference type="InterPro" id="IPR023271">
    <property type="entry name" value="Aquaporin-like"/>
</dbReference>
<feature type="transmembrane region" description="Helical" evidence="6">
    <location>
        <begin position="64"/>
        <end position="85"/>
    </location>
</feature>
<dbReference type="InterPro" id="IPR000292">
    <property type="entry name" value="For/NO2_transpt"/>
</dbReference>
<feature type="transmembrane region" description="Helical" evidence="6">
    <location>
        <begin position="165"/>
        <end position="183"/>
    </location>
</feature>